<keyword evidence="6" id="KW-0630">Potassium</keyword>
<comment type="subcellular location">
    <subcellularLocation>
        <location evidence="1">Membrane</location>
        <topology evidence="1">Multi-pass membrane protein</topology>
    </subcellularLocation>
</comment>
<evidence type="ECO:0000313" key="16">
    <source>
        <dbReference type="EMBL" id="RAL54687.1"/>
    </source>
</evidence>
<reference evidence="16 17" key="1">
    <citation type="submission" date="2018-06" db="EMBL/GenBank/DDBJ databases">
        <title>The Genome of Cuscuta australis (Dodder) Provides Insight into the Evolution of Plant Parasitism.</title>
        <authorList>
            <person name="Liu H."/>
        </authorList>
    </citation>
    <scope>NUCLEOTIDE SEQUENCE [LARGE SCALE GENOMIC DNA]</scope>
    <source>
        <strain evidence="17">cv. Yunnan</strain>
        <tissue evidence="16">Vines</tissue>
    </source>
</reference>
<dbReference type="PANTHER" id="PTHR32468:SF26">
    <property type="entry name" value="CATION_H(+) ANTIPORTER 15"/>
    <property type="match status" value="1"/>
</dbReference>
<evidence type="ECO:0000256" key="10">
    <source>
        <dbReference type="ARBA" id="ARBA00038341"/>
    </source>
</evidence>
<organism evidence="16 17">
    <name type="scientific">Cuscuta australis</name>
    <dbReference type="NCBI Taxonomy" id="267555"/>
    <lineage>
        <taxon>Eukaryota</taxon>
        <taxon>Viridiplantae</taxon>
        <taxon>Streptophyta</taxon>
        <taxon>Embryophyta</taxon>
        <taxon>Tracheophyta</taxon>
        <taxon>Spermatophyta</taxon>
        <taxon>Magnoliopsida</taxon>
        <taxon>eudicotyledons</taxon>
        <taxon>Gunneridae</taxon>
        <taxon>Pentapetalae</taxon>
        <taxon>asterids</taxon>
        <taxon>lamiids</taxon>
        <taxon>Solanales</taxon>
        <taxon>Convolvulaceae</taxon>
        <taxon>Cuscuteae</taxon>
        <taxon>Cuscuta</taxon>
        <taxon>Cuscuta subgen. Grammica</taxon>
        <taxon>Cuscuta sect. Cleistogrammica</taxon>
    </lineage>
</organism>
<evidence type="ECO:0000259" key="14">
    <source>
        <dbReference type="Pfam" id="PF23256"/>
    </source>
</evidence>
<dbReference type="Gene3D" id="3.40.50.12370">
    <property type="match status" value="1"/>
</dbReference>
<comment type="similarity">
    <text evidence="10">Belongs to the monovalent cation:proton antiporter 2 (CPA2) transporter (TC 2.A.37) family. CHX (TC 2.A.37.4) subfamily.</text>
</comment>
<dbReference type="PANTHER" id="PTHR32468">
    <property type="entry name" value="CATION/H + ANTIPORTER"/>
    <property type="match status" value="1"/>
</dbReference>
<evidence type="ECO:0000256" key="4">
    <source>
        <dbReference type="ARBA" id="ARBA00022538"/>
    </source>
</evidence>
<feature type="transmembrane region" description="Helical" evidence="12">
    <location>
        <begin position="349"/>
        <end position="374"/>
    </location>
</feature>
<keyword evidence="17" id="KW-1185">Reference proteome</keyword>
<dbReference type="Gene3D" id="1.20.1530.20">
    <property type="match status" value="1"/>
</dbReference>
<evidence type="ECO:0000256" key="6">
    <source>
        <dbReference type="ARBA" id="ARBA00022958"/>
    </source>
</evidence>
<evidence type="ECO:0000259" key="15">
    <source>
        <dbReference type="Pfam" id="PF23259"/>
    </source>
</evidence>
<dbReference type="GO" id="GO:1902600">
    <property type="term" value="P:proton transmembrane transport"/>
    <property type="evidence" value="ECO:0007669"/>
    <property type="project" value="InterPro"/>
</dbReference>
<dbReference type="InterPro" id="IPR038770">
    <property type="entry name" value="Na+/solute_symporter_sf"/>
</dbReference>
<evidence type="ECO:0000259" key="13">
    <source>
        <dbReference type="Pfam" id="PF00999"/>
    </source>
</evidence>
<evidence type="ECO:0000256" key="9">
    <source>
        <dbReference type="ARBA" id="ARBA00023136"/>
    </source>
</evidence>
<protein>
    <submittedName>
        <fullName evidence="16">Uncharacterized protein</fullName>
    </submittedName>
</protein>
<keyword evidence="4" id="KW-0633">Potassium transport</keyword>
<evidence type="ECO:0000256" key="3">
    <source>
        <dbReference type="ARBA" id="ARBA00022449"/>
    </source>
</evidence>
<feature type="transmembrane region" description="Helical" evidence="12">
    <location>
        <begin position="134"/>
        <end position="156"/>
    </location>
</feature>
<dbReference type="GO" id="GO:0012505">
    <property type="term" value="C:endomembrane system"/>
    <property type="evidence" value="ECO:0007669"/>
    <property type="project" value="TreeGrafter"/>
</dbReference>
<dbReference type="InterPro" id="IPR057290">
    <property type="entry name" value="CHX17_C"/>
</dbReference>
<dbReference type="GO" id="GO:0016020">
    <property type="term" value="C:membrane"/>
    <property type="evidence" value="ECO:0007669"/>
    <property type="project" value="UniProtKB-SubCell"/>
</dbReference>
<dbReference type="EMBL" id="NQVE01000009">
    <property type="protein sequence ID" value="RAL54687.1"/>
    <property type="molecule type" value="Genomic_DNA"/>
</dbReference>
<keyword evidence="7 12" id="KW-1133">Transmembrane helix</keyword>
<evidence type="ECO:0000256" key="11">
    <source>
        <dbReference type="SAM" id="MobiDB-lite"/>
    </source>
</evidence>
<dbReference type="Pfam" id="PF23256">
    <property type="entry name" value="CHX17_2nd"/>
    <property type="match status" value="1"/>
</dbReference>
<evidence type="ECO:0000256" key="5">
    <source>
        <dbReference type="ARBA" id="ARBA00022692"/>
    </source>
</evidence>
<comment type="caution">
    <text evidence="16">The sequence shown here is derived from an EMBL/GenBank/DDBJ whole genome shotgun (WGS) entry which is preliminary data.</text>
</comment>
<keyword evidence="5 12" id="KW-0812">Transmembrane</keyword>
<feature type="transmembrane region" description="Helical" evidence="12">
    <location>
        <begin position="413"/>
        <end position="435"/>
    </location>
</feature>
<dbReference type="Pfam" id="PF00999">
    <property type="entry name" value="Na_H_Exchanger"/>
    <property type="match status" value="1"/>
</dbReference>
<dbReference type="GO" id="GO:0006813">
    <property type="term" value="P:potassium ion transport"/>
    <property type="evidence" value="ECO:0007669"/>
    <property type="project" value="UniProtKB-KW"/>
</dbReference>
<feature type="region of interest" description="Disordered" evidence="11">
    <location>
        <begin position="808"/>
        <end position="850"/>
    </location>
</feature>
<sequence length="850" mass="92239">MADIVLSQGNRSEETIVCYAPTMITTHGIWQGDNPLDYSLPLFILQLTLVVVTTRLLVFFLKPFRQPRVIAEILGGIILGPSVLGRSETFAFTVFPLRSVMVLETMANLGLLYFLFLVGLEMDLSVIRRTGKKALAIAISGMVLPFLIGVSFSYTLHRGSQTMKQGTFILFLGVALSITAFPVLARILAELKLLNTEIGKIAMSAALINDVCAWILLAFAIAFAENETMTISSLWVLLSSIAFVCFCVYVVRPFVEWVVRQTPEGEPVSDFYICLILTGVMISGFITDAIGTHSVFGAFVFGLVIPNGSLGVTLIERLEDFISGLLLPLFFASSGLKTEIGSIKGLGTWSILALVIVLACVGKVAGTLLVALYYKMPFNEGLTLGLLMNAKGLIEMIVLNVGKDQKVLDTESFAIMIVVAVLMTAIISPVVTTIYKPARKYVPYKRRTVQKVKSDSEFRVLVCIHTPRNVPTIINLLEASHPTKKSPICVYVCHLVELTGRASAMLIVHYTRKSGRPALNRTQAQSDHIVNAFENFEQHAGCVSVQPLTVISPYSTMHEDICSFAEDKRVAIVIIPFHKQQTVDGGMESTNPAFRTVNQNLLANAPCSIGILVDRGLNGSTRLPSNQVAHNILVLFFGGPDDREALAYGMRMSDHPGITLTVMRFLPGEAAVDPPENASRNTNNGSTGGVLTVVTDSDREKQLDEEIMNQFRTRAASDDMAAYTEVVVNHGEETVAAIRAIDEMHDLFIVGRGQGSISPLTAGLTDWSECPELGAIGDLLASSDFASTVSVLVVQQYVGIGYEGDPLATPPGSPTAQGNEHSNFAGGSYMNRRTPPGAGRGHQTLFHSQP</sequence>
<dbReference type="GO" id="GO:0015297">
    <property type="term" value="F:antiporter activity"/>
    <property type="evidence" value="ECO:0007669"/>
    <property type="project" value="UniProtKB-KW"/>
</dbReference>
<feature type="transmembrane region" description="Helical" evidence="12">
    <location>
        <begin position="296"/>
        <end position="315"/>
    </location>
</feature>
<evidence type="ECO:0000313" key="17">
    <source>
        <dbReference type="Proteomes" id="UP000249390"/>
    </source>
</evidence>
<keyword evidence="8" id="KW-0406">Ion transport</keyword>
<proteinExistence type="inferred from homology"/>
<dbReference type="InterPro" id="IPR006153">
    <property type="entry name" value="Cation/H_exchanger_TM"/>
</dbReference>
<gene>
    <name evidence="16" type="ORF">DM860_001815</name>
</gene>
<feature type="transmembrane region" description="Helical" evidence="12">
    <location>
        <begin position="73"/>
        <end position="95"/>
    </location>
</feature>
<feature type="transmembrane region" description="Helical" evidence="12">
    <location>
        <begin position="168"/>
        <end position="189"/>
    </location>
</feature>
<feature type="transmembrane region" description="Helical" evidence="12">
    <location>
        <begin position="40"/>
        <end position="61"/>
    </location>
</feature>
<evidence type="ECO:0000256" key="7">
    <source>
        <dbReference type="ARBA" id="ARBA00022989"/>
    </source>
</evidence>
<dbReference type="InterPro" id="IPR050794">
    <property type="entry name" value="CPA2_transporter"/>
</dbReference>
<feature type="transmembrane region" description="Helical" evidence="12">
    <location>
        <begin position="201"/>
        <end position="224"/>
    </location>
</feature>
<accession>A0A328EA13</accession>
<evidence type="ECO:0000256" key="1">
    <source>
        <dbReference type="ARBA" id="ARBA00004141"/>
    </source>
</evidence>
<feature type="domain" description="Cation/H(+) antiporter C-terminal" evidence="15">
    <location>
        <begin position="632"/>
        <end position="799"/>
    </location>
</feature>
<feature type="transmembrane region" description="Helical" evidence="12">
    <location>
        <begin position="271"/>
        <end position="290"/>
    </location>
</feature>
<dbReference type="FunFam" id="1.20.1530.20:FF:000003">
    <property type="entry name" value="Cation/H(+) antiporter 15"/>
    <property type="match status" value="1"/>
</dbReference>
<keyword evidence="9 12" id="KW-0472">Membrane</keyword>
<keyword evidence="3" id="KW-0050">Antiport</keyword>
<feature type="transmembrane region" description="Helical" evidence="12">
    <location>
        <begin position="101"/>
        <end position="122"/>
    </location>
</feature>
<name>A0A328EA13_9ASTE</name>
<feature type="transmembrane region" description="Helical" evidence="12">
    <location>
        <begin position="322"/>
        <end position="343"/>
    </location>
</feature>
<feature type="domain" description="Cation/H(+) antiporter central" evidence="14">
    <location>
        <begin position="488"/>
        <end position="622"/>
    </location>
</feature>
<dbReference type="GO" id="GO:0006885">
    <property type="term" value="P:regulation of pH"/>
    <property type="evidence" value="ECO:0007669"/>
    <property type="project" value="UniProtKB-ARBA"/>
</dbReference>
<dbReference type="Pfam" id="PF23259">
    <property type="entry name" value="CHX17_C"/>
    <property type="match status" value="1"/>
</dbReference>
<evidence type="ECO:0000256" key="8">
    <source>
        <dbReference type="ARBA" id="ARBA00023065"/>
    </source>
</evidence>
<feature type="transmembrane region" description="Helical" evidence="12">
    <location>
        <begin position="230"/>
        <end position="251"/>
    </location>
</feature>
<dbReference type="Proteomes" id="UP000249390">
    <property type="component" value="Unassembled WGS sequence"/>
</dbReference>
<evidence type="ECO:0000256" key="2">
    <source>
        <dbReference type="ARBA" id="ARBA00022448"/>
    </source>
</evidence>
<feature type="domain" description="Cation/H+ exchanger transmembrane" evidence="13">
    <location>
        <begin position="54"/>
        <end position="432"/>
    </location>
</feature>
<keyword evidence="2" id="KW-0813">Transport</keyword>
<evidence type="ECO:0000256" key="12">
    <source>
        <dbReference type="SAM" id="Phobius"/>
    </source>
</evidence>
<dbReference type="InterPro" id="IPR057291">
    <property type="entry name" value="CHX17_2nd"/>
</dbReference>
<dbReference type="AlphaFoldDB" id="A0A328EA13"/>